<keyword evidence="2" id="KW-1185">Reference proteome</keyword>
<dbReference type="SUPFAM" id="SSF50475">
    <property type="entry name" value="FMN-binding split barrel"/>
    <property type="match status" value="1"/>
</dbReference>
<evidence type="ECO:0000313" key="2">
    <source>
        <dbReference type="Proteomes" id="UP000322159"/>
    </source>
</evidence>
<dbReference type="InterPro" id="IPR012349">
    <property type="entry name" value="Split_barrel_FMN-bd"/>
</dbReference>
<proteinExistence type="predicted"/>
<dbReference type="Gene3D" id="2.30.110.10">
    <property type="entry name" value="Electron Transport, Fmn-binding Protein, Chain A"/>
    <property type="match status" value="1"/>
</dbReference>
<reference evidence="1 2" key="1">
    <citation type="submission" date="2019-09" db="EMBL/GenBank/DDBJ databases">
        <title>Genome sequencing of strain KACC 19322.</title>
        <authorList>
            <person name="Heo J."/>
            <person name="Kim S.-J."/>
            <person name="Kim J.-S."/>
            <person name="Hong S.-B."/>
            <person name="Kwon S.-W."/>
        </authorList>
    </citation>
    <scope>NUCLEOTIDE SEQUENCE [LARGE SCALE GENOMIC DNA]</scope>
    <source>
        <strain evidence="1 2">KACC 19322</strain>
    </source>
</reference>
<name>A0A5C1Y6C1_9MICO</name>
<dbReference type="InterPro" id="IPR024747">
    <property type="entry name" value="Pyridox_Oxase-rel"/>
</dbReference>
<accession>A0A5C1Y6C1</accession>
<dbReference type="KEGG" id="lyk:FLP23_05125"/>
<dbReference type="Proteomes" id="UP000322159">
    <property type="component" value="Chromosome"/>
</dbReference>
<sequence>METNPEILDEDACWALLADAEVGRVAFADGDDVEIFPVNFAVGGRSILFRSAPGSKLALVLSHPRVAFQADGRDDVVAWSVVVHGEAERLAFDDEIEHSGVLSLVSWSPSEKFNYVRITPDRVSGRRITRGTDDTGG</sequence>
<gene>
    <name evidence="1" type="ORF">FLP23_05125</name>
</gene>
<evidence type="ECO:0000313" key="1">
    <source>
        <dbReference type="EMBL" id="QEO09444.1"/>
    </source>
</evidence>
<dbReference type="RefSeq" id="WP_149324866.1">
    <property type="nucleotide sequence ID" value="NZ_CP043504.1"/>
</dbReference>
<dbReference type="AlphaFoldDB" id="A0A5C1Y6C1"/>
<organism evidence="1 2">
    <name type="scientific">Protaetiibacter larvae</name>
    <dbReference type="NCBI Taxonomy" id="2592654"/>
    <lineage>
        <taxon>Bacteria</taxon>
        <taxon>Bacillati</taxon>
        <taxon>Actinomycetota</taxon>
        <taxon>Actinomycetes</taxon>
        <taxon>Micrococcales</taxon>
        <taxon>Microbacteriaceae</taxon>
        <taxon>Protaetiibacter</taxon>
    </lineage>
</organism>
<dbReference type="OrthoDB" id="7062584at2"/>
<protein>
    <submittedName>
        <fullName evidence="1">Pyridoxamine 5'-phosphate oxidase family protein</fullName>
    </submittedName>
</protein>
<dbReference type="EMBL" id="CP043504">
    <property type="protein sequence ID" value="QEO09444.1"/>
    <property type="molecule type" value="Genomic_DNA"/>
</dbReference>
<dbReference type="Pfam" id="PF12900">
    <property type="entry name" value="Pyridox_ox_2"/>
    <property type="match status" value="1"/>
</dbReference>